<dbReference type="GO" id="GO:0008233">
    <property type="term" value="F:peptidase activity"/>
    <property type="evidence" value="ECO:0007669"/>
    <property type="project" value="UniProtKB-KW"/>
</dbReference>
<keyword evidence="2" id="KW-0378">Hydrolase</keyword>
<evidence type="ECO:0000313" key="3">
    <source>
        <dbReference type="Proteomes" id="UP001065549"/>
    </source>
</evidence>
<comment type="caution">
    <text evidence="2">The sequence shown here is derived from an EMBL/GenBank/DDBJ whole genome shotgun (WGS) entry which is preliminary data.</text>
</comment>
<protein>
    <submittedName>
        <fullName evidence="2">XkdF-like putative serine protease domain-containing protein</fullName>
    </submittedName>
</protein>
<dbReference type="AlphaFoldDB" id="A0A9J6QYH1"/>
<sequence>MYKQEFDIKKADEEKHLVFGWASVAIRTDGSQIVDCQGDIWEPEDLEEAAYKYVLNFRDAGEEHIPELRQKAKMVESVVFTKEKMAAIGIPDGMVPEGWWIGFKVQDESTWEKIKSGQYSMFSIEGNGLREPVEEQTFVKTESFTFNQILEKIDRIYIQLEKFMVK</sequence>
<dbReference type="RefSeq" id="WP_269478756.1">
    <property type="nucleotide sequence ID" value="NZ_JAOSHN010000010.1"/>
</dbReference>
<dbReference type="EMBL" id="JAOSHN010000010">
    <property type="protein sequence ID" value="MCU7380506.1"/>
    <property type="molecule type" value="Genomic_DNA"/>
</dbReference>
<dbReference type="Proteomes" id="UP001065549">
    <property type="component" value="Unassembled WGS sequence"/>
</dbReference>
<dbReference type="Pfam" id="PF14550">
    <property type="entry name" value="Peptidase_S78_2"/>
    <property type="match status" value="1"/>
</dbReference>
<feature type="domain" description="Phage-like element PBSX protein XkdF" evidence="1">
    <location>
        <begin position="8"/>
        <end position="127"/>
    </location>
</feature>
<accession>A0A9J6QYH1</accession>
<proteinExistence type="predicted"/>
<keyword evidence="2" id="KW-0645">Protease</keyword>
<dbReference type="InterPro" id="IPR027924">
    <property type="entry name" value="XkdF"/>
</dbReference>
<reference evidence="2" key="1">
    <citation type="submission" date="2022-09" db="EMBL/GenBank/DDBJ databases">
        <title>Culturomic study of gut microbiota in children with autism spectrum disorder.</title>
        <authorList>
            <person name="Efimov B.A."/>
            <person name="Chaplin A.V."/>
            <person name="Sokolova S.R."/>
            <person name="Pikina A.P."/>
            <person name="Korzhanova M."/>
            <person name="Belova V."/>
            <person name="Korostin D."/>
        </authorList>
    </citation>
    <scope>NUCLEOTIDE SEQUENCE</scope>
    <source>
        <strain evidence="2">ASD5510</strain>
    </source>
</reference>
<gene>
    <name evidence="2" type="ORF">OBO34_19525</name>
</gene>
<dbReference type="GO" id="GO:0006508">
    <property type="term" value="P:proteolysis"/>
    <property type="evidence" value="ECO:0007669"/>
    <property type="project" value="UniProtKB-KW"/>
</dbReference>
<name>A0A9J6QYH1_9FIRM</name>
<keyword evidence="3" id="KW-1185">Reference proteome</keyword>
<evidence type="ECO:0000313" key="2">
    <source>
        <dbReference type="EMBL" id="MCU7380506.1"/>
    </source>
</evidence>
<organism evidence="2 3">
    <name type="scientific">Hominibacterium faecale</name>
    <dbReference type="NCBI Taxonomy" id="2839743"/>
    <lineage>
        <taxon>Bacteria</taxon>
        <taxon>Bacillati</taxon>
        <taxon>Bacillota</taxon>
        <taxon>Clostridia</taxon>
        <taxon>Peptostreptococcales</taxon>
        <taxon>Anaerovoracaceae</taxon>
        <taxon>Hominibacterium</taxon>
    </lineage>
</organism>
<evidence type="ECO:0000259" key="1">
    <source>
        <dbReference type="Pfam" id="PF14550"/>
    </source>
</evidence>